<dbReference type="InterPro" id="IPR050367">
    <property type="entry name" value="APC_superfamily"/>
</dbReference>
<feature type="transmembrane region" description="Helical" evidence="5">
    <location>
        <begin position="21"/>
        <end position="41"/>
    </location>
</feature>
<evidence type="ECO:0000256" key="5">
    <source>
        <dbReference type="SAM" id="Phobius"/>
    </source>
</evidence>
<dbReference type="PANTHER" id="PTHR42770">
    <property type="entry name" value="AMINO ACID TRANSPORTER-RELATED"/>
    <property type="match status" value="1"/>
</dbReference>
<evidence type="ECO:0000256" key="1">
    <source>
        <dbReference type="ARBA" id="ARBA00004141"/>
    </source>
</evidence>
<dbReference type="Gene3D" id="1.20.1740.10">
    <property type="entry name" value="Amino acid/polyamine transporter I"/>
    <property type="match status" value="1"/>
</dbReference>
<keyword evidence="3 5" id="KW-1133">Transmembrane helix</keyword>
<feature type="transmembrane region" description="Helical" evidence="5">
    <location>
        <begin position="123"/>
        <end position="141"/>
    </location>
</feature>
<feature type="transmembrane region" description="Helical" evidence="5">
    <location>
        <begin position="182"/>
        <end position="200"/>
    </location>
</feature>
<keyword evidence="4 5" id="KW-0472">Membrane</keyword>
<proteinExistence type="predicted"/>
<protein>
    <submittedName>
        <fullName evidence="6">APC family permease</fullName>
    </submittedName>
</protein>
<comment type="caution">
    <text evidence="6">The sequence shown here is derived from an EMBL/GenBank/DDBJ whole genome shotgun (WGS) entry which is preliminary data.</text>
</comment>
<dbReference type="Proteomes" id="UP001500729">
    <property type="component" value="Unassembled WGS sequence"/>
</dbReference>
<keyword evidence="2 5" id="KW-0812">Transmembrane</keyword>
<accession>A0ABN1CU53</accession>
<feature type="transmembrane region" description="Helical" evidence="5">
    <location>
        <begin position="91"/>
        <end position="111"/>
    </location>
</feature>
<feature type="transmembrane region" description="Helical" evidence="5">
    <location>
        <begin position="47"/>
        <end position="70"/>
    </location>
</feature>
<sequence>MAQELELPRRLEAGTSAIPQALGAMLGVGLFVGLAPAFAAAGPWSLFGLPVAALAATCCAVSTAYQSAAYRGPGAAYTCTRSRVGLVPARIGATTHIAGQVAAMAAIAGVIGDLLVPSSSGGAAAVAVLLAVLAATAGLRIRGRAAWLWLLLTFAVVAVVVAVCFGIAPVPAQPSSPPGPDSAVGITGAAGVLFFAFLGFERLTAPAEQRDRFDWRVVRRGVTVSLAVTTALLGLLSAGLLYQLGPARLALSPVPVIDVLGAAAASDLRPVVAVGVAVALLPVLLAALEIARSTGLALVRDGDLPAALGRRARSGTPYPLDLLVGAAAAAVAQFVDPIPAMAFAACSVLVHYAFANAGARLLLAEERAWPMRAACLGMGLAVVLAMSMPVPALLATLAVVIVGPVTTGAFSRRWS</sequence>
<gene>
    <name evidence="6" type="ORF">GCM10009533_26930</name>
</gene>
<reference evidence="6 7" key="1">
    <citation type="journal article" date="2019" name="Int. J. Syst. Evol. Microbiol.">
        <title>The Global Catalogue of Microorganisms (GCM) 10K type strain sequencing project: providing services to taxonomists for standard genome sequencing and annotation.</title>
        <authorList>
            <consortium name="The Broad Institute Genomics Platform"/>
            <consortium name="The Broad Institute Genome Sequencing Center for Infectious Disease"/>
            <person name="Wu L."/>
            <person name="Ma J."/>
        </authorList>
    </citation>
    <scope>NUCLEOTIDE SEQUENCE [LARGE SCALE GENOMIC DNA]</scope>
    <source>
        <strain evidence="6 7">JCM 10303</strain>
    </source>
</reference>
<dbReference type="EMBL" id="BAAAGS010000015">
    <property type="protein sequence ID" value="GAA0526225.1"/>
    <property type="molecule type" value="Genomic_DNA"/>
</dbReference>
<feature type="transmembrane region" description="Helical" evidence="5">
    <location>
        <begin position="148"/>
        <end position="170"/>
    </location>
</feature>
<evidence type="ECO:0000256" key="3">
    <source>
        <dbReference type="ARBA" id="ARBA00022989"/>
    </source>
</evidence>
<dbReference type="RefSeq" id="WP_009943913.1">
    <property type="nucleotide sequence ID" value="NZ_BAAAGS010000015.1"/>
</dbReference>
<evidence type="ECO:0000313" key="7">
    <source>
        <dbReference type="Proteomes" id="UP001500729"/>
    </source>
</evidence>
<organism evidence="6 7">
    <name type="scientific">Saccharopolyspora erythraea</name>
    <name type="common">Streptomyces erythraeus</name>
    <dbReference type="NCBI Taxonomy" id="1836"/>
    <lineage>
        <taxon>Bacteria</taxon>
        <taxon>Bacillati</taxon>
        <taxon>Actinomycetota</taxon>
        <taxon>Actinomycetes</taxon>
        <taxon>Pseudonocardiales</taxon>
        <taxon>Pseudonocardiaceae</taxon>
        <taxon>Saccharopolyspora</taxon>
    </lineage>
</organism>
<evidence type="ECO:0000256" key="2">
    <source>
        <dbReference type="ARBA" id="ARBA00022692"/>
    </source>
</evidence>
<name>A0ABN1CU53_SACER</name>
<feature type="transmembrane region" description="Helical" evidence="5">
    <location>
        <begin position="271"/>
        <end position="291"/>
    </location>
</feature>
<evidence type="ECO:0000313" key="6">
    <source>
        <dbReference type="EMBL" id="GAA0526225.1"/>
    </source>
</evidence>
<keyword evidence="7" id="KW-1185">Reference proteome</keyword>
<dbReference type="PANTHER" id="PTHR42770:SF7">
    <property type="entry name" value="MEMBRANE PROTEIN"/>
    <property type="match status" value="1"/>
</dbReference>
<evidence type="ECO:0000256" key="4">
    <source>
        <dbReference type="ARBA" id="ARBA00023136"/>
    </source>
</evidence>
<comment type="subcellular location">
    <subcellularLocation>
        <location evidence="1">Membrane</location>
        <topology evidence="1">Multi-pass membrane protein</topology>
    </subcellularLocation>
</comment>
<dbReference type="PIRSF" id="PIRSF006060">
    <property type="entry name" value="AA_transporter"/>
    <property type="match status" value="1"/>
</dbReference>
<feature type="transmembrane region" description="Helical" evidence="5">
    <location>
        <begin position="221"/>
        <end position="242"/>
    </location>
</feature>